<evidence type="ECO:0000259" key="2">
    <source>
        <dbReference type="Pfam" id="PF01523"/>
    </source>
</evidence>
<evidence type="ECO:0000256" key="1">
    <source>
        <dbReference type="ARBA" id="ARBA00005836"/>
    </source>
</evidence>
<dbReference type="Pfam" id="PF19290">
    <property type="entry name" value="PmbA_TldD_2nd"/>
    <property type="match status" value="1"/>
</dbReference>
<proteinExistence type="inferred from homology"/>
<dbReference type="EMBL" id="FTPR01000002">
    <property type="protein sequence ID" value="SIT87572.1"/>
    <property type="molecule type" value="Genomic_DNA"/>
</dbReference>
<feature type="domain" description="Metalloprotease TldD/E central" evidence="4">
    <location>
        <begin position="119"/>
        <end position="223"/>
    </location>
</feature>
<dbReference type="PANTHER" id="PTHR43421:SF1">
    <property type="entry name" value="METALLOPROTEASE PMBA"/>
    <property type="match status" value="1"/>
</dbReference>
<organism evidence="5 6">
    <name type="scientific">Yoonia rosea</name>
    <dbReference type="NCBI Taxonomy" id="287098"/>
    <lineage>
        <taxon>Bacteria</taxon>
        <taxon>Pseudomonadati</taxon>
        <taxon>Pseudomonadota</taxon>
        <taxon>Alphaproteobacteria</taxon>
        <taxon>Rhodobacterales</taxon>
        <taxon>Paracoccaceae</taxon>
        <taxon>Yoonia</taxon>
    </lineage>
</organism>
<dbReference type="GO" id="GO:0008237">
    <property type="term" value="F:metallopeptidase activity"/>
    <property type="evidence" value="ECO:0007669"/>
    <property type="project" value="InterPro"/>
</dbReference>
<dbReference type="InterPro" id="IPR036059">
    <property type="entry name" value="TldD/PmbA_sf"/>
</dbReference>
<dbReference type="Gene3D" id="3.30.2290.10">
    <property type="entry name" value="PmbA/TldD superfamily"/>
    <property type="match status" value="1"/>
</dbReference>
<sequence length="448" mass="47091">MTQSLSDLSDQILQAAKRAGADAADAIAVDGTSISITVREGALEQAERSEGIDIGLRVFVGNRQACVSSSDTKPETLIQMAERAVAMAKEAPEDPHAGLADPSQLASNTATEALELYDPSDEPDPAALQEDATRAEAAALRNAGVSQVQSASAGYGRRRIHLAATNGFSAGYARSDRGLSCVAISGTGTGMERDYDYDSRVFHADLRDAEEIGRIAAERAVERAGAKRPRTGAYPVLFDERVASTLIGSLLQASNGSMIARGSSWLRDAIGQQVLPKGLSIIEDPHRVRVTGSKLFDAEGLATTQRAIVDDGVLTGWTLDLATGRKLGMPSTANAARGTSAPPSPSLTNVALTMGDKSRDDLIREMGTGLLVTSMIGSTINPNTGDYSRGAAGFWVENGEIAYPVNECTVAGNLREMLKTIQPANDGRRHLSRVVPSLLVEGLTLAGA</sequence>
<comment type="similarity">
    <text evidence="1">Belongs to the peptidase U62 family.</text>
</comment>
<gene>
    <name evidence="5" type="ORF">SAMN05421665_2455</name>
</gene>
<reference evidence="6" key="1">
    <citation type="submission" date="2017-01" db="EMBL/GenBank/DDBJ databases">
        <authorList>
            <person name="Varghese N."/>
            <person name="Submissions S."/>
        </authorList>
    </citation>
    <scope>NUCLEOTIDE SEQUENCE [LARGE SCALE GENOMIC DNA]</scope>
    <source>
        <strain evidence="6">DSM 29591</strain>
    </source>
</reference>
<dbReference type="PANTHER" id="PTHR43421">
    <property type="entry name" value="METALLOPROTEASE PMBA"/>
    <property type="match status" value="1"/>
</dbReference>
<dbReference type="GO" id="GO:0005829">
    <property type="term" value="C:cytosol"/>
    <property type="evidence" value="ECO:0007669"/>
    <property type="project" value="TreeGrafter"/>
</dbReference>
<evidence type="ECO:0000313" key="5">
    <source>
        <dbReference type="EMBL" id="SIT87572.1"/>
    </source>
</evidence>
<dbReference type="InterPro" id="IPR045569">
    <property type="entry name" value="Metalloprtase-TldD/E_C"/>
</dbReference>
<dbReference type="Pfam" id="PF19289">
    <property type="entry name" value="PmbA_TldD_3rd"/>
    <property type="match status" value="1"/>
</dbReference>
<dbReference type="GO" id="GO:0006508">
    <property type="term" value="P:proteolysis"/>
    <property type="evidence" value="ECO:0007669"/>
    <property type="project" value="InterPro"/>
</dbReference>
<protein>
    <submittedName>
        <fullName evidence="5">PmbA protein</fullName>
    </submittedName>
</protein>
<feature type="domain" description="Metalloprotease TldD/E N-terminal" evidence="2">
    <location>
        <begin position="24"/>
        <end position="88"/>
    </location>
</feature>
<evidence type="ECO:0000259" key="3">
    <source>
        <dbReference type="Pfam" id="PF19289"/>
    </source>
</evidence>
<dbReference type="InterPro" id="IPR035068">
    <property type="entry name" value="TldD/PmbA_N"/>
</dbReference>
<dbReference type="Proteomes" id="UP000186997">
    <property type="component" value="Unassembled WGS sequence"/>
</dbReference>
<dbReference type="STRING" id="287098.SAMN05421665_2455"/>
<dbReference type="Pfam" id="PF01523">
    <property type="entry name" value="PmbA_TldD_1st"/>
    <property type="match status" value="1"/>
</dbReference>
<feature type="domain" description="Metalloprotease TldD/E C-terminal" evidence="3">
    <location>
        <begin position="231"/>
        <end position="447"/>
    </location>
</feature>
<dbReference type="InterPro" id="IPR047657">
    <property type="entry name" value="PmbA"/>
</dbReference>
<name>A0A1R3X8W9_9RHOB</name>
<evidence type="ECO:0000313" key="6">
    <source>
        <dbReference type="Proteomes" id="UP000186997"/>
    </source>
</evidence>
<dbReference type="AlphaFoldDB" id="A0A1R3X8W9"/>
<dbReference type="InterPro" id="IPR045570">
    <property type="entry name" value="Metalloprtase-TldD/E_cen_dom"/>
</dbReference>
<dbReference type="InterPro" id="IPR002510">
    <property type="entry name" value="Metalloprtase-TldD/E_N"/>
</dbReference>
<accession>A0A1R3X8W9</accession>
<keyword evidence="6" id="KW-1185">Reference proteome</keyword>
<dbReference type="RefSeq" id="WP_076660112.1">
    <property type="nucleotide sequence ID" value="NZ_FTPR01000002.1"/>
</dbReference>
<dbReference type="SUPFAM" id="SSF111283">
    <property type="entry name" value="Putative modulator of DNA gyrase, PmbA/TldD"/>
    <property type="match status" value="1"/>
</dbReference>
<evidence type="ECO:0000259" key="4">
    <source>
        <dbReference type="Pfam" id="PF19290"/>
    </source>
</evidence>
<dbReference type="OrthoDB" id="9803618at2"/>